<feature type="region of interest" description="Disordered" evidence="8">
    <location>
        <begin position="127"/>
        <end position="161"/>
    </location>
</feature>
<keyword evidence="7 9" id="KW-0472">Membrane</keyword>
<proteinExistence type="inferred from homology"/>
<dbReference type="EMBL" id="QKZT01000020">
    <property type="protein sequence ID" value="PZX48395.1"/>
    <property type="molecule type" value="Genomic_DNA"/>
</dbReference>
<accession>A0A2W7RCD3</accession>
<feature type="transmembrane region" description="Helical" evidence="9">
    <location>
        <begin position="31"/>
        <end position="48"/>
    </location>
</feature>
<keyword evidence="3" id="KW-0813">Transport</keyword>
<evidence type="ECO:0000256" key="4">
    <source>
        <dbReference type="ARBA" id="ARBA00022475"/>
    </source>
</evidence>
<evidence type="ECO:0000256" key="3">
    <source>
        <dbReference type="ARBA" id="ARBA00022448"/>
    </source>
</evidence>
<dbReference type="Pfam" id="PF01594">
    <property type="entry name" value="AI-2E_transport"/>
    <property type="match status" value="1"/>
</dbReference>
<dbReference type="PANTHER" id="PTHR21716:SF53">
    <property type="entry name" value="PERMEASE PERM-RELATED"/>
    <property type="match status" value="1"/>
</dbReference>
<evidence type="ECO:0000256" key="6">
    <source>
        <dbReference type="ARBA" id="ARBA00022989"/>
    </source>
</evidence>
<evidence type="ECO:0000256" key="1">
    <source>
        <dbReference type="ARBA" id="ARBA00004651"/>
    </source>
</evidence>
<feature type="transmembrane region" description="Helical" evidence="9">
    <location>
        <begin position="178"/>
        <end position="198"/>
    </location>
</feature>
<dbReference type="InterPro" id="IPR002549">
    <property type="entry name" value="AI-2E-like"/>
</dbReference>
<dbReference type="AlphaFoldDB" id="A0A2W7RCD3"/>
<dbReference type="GO" id="GO:0005886">
    <property type="term" value="C:plasma membrane"/>
    <property type="evidence" value="ECO:0007669"/>
    <property type="project" value="UniProtKB-SubCell"/>
</dbReference>
<comment type="subcellular location">
    <subcellularLocation>
        <location evidence="1">Cell membrane</location>
        <topology evidence="1">Multi-pass membrane protein</topology>
    </subcellularLocation>
</comment>
<evidence type="ECO:0000313" key="11">
    <source>
        <dbReference type="Proteomes" id="UP000248882"/>
    </source>
</evidence>
<reference evidence="10 11" key="1">
    <citation type="submission" date="2018-06" db="EMBL/GenBank/DDBJ databases">
        <title>Genomic Encyclopedia of Archaeal and Bacterial Type Strains, Phase II (KMG-II): from individual species to whole genera.</title>
        <authorList>
            <person name="Goeker M."/>
        </authorList>
    </citation>
    <scope>NUCLEOTIDE SEQUENCE [LARGE SCALE GENOMIC DNA]</scope>
    <source>
        <strain evidence="10 11">DSM 19830</strain>
    </source>
</reference>
<keyword evidence="6 9" id="KW-1133">Transmembrane helix</keyword>
<organism evidence="10 11">
    <name type="scientific">Algoriphagus chordae</name>
    <dbReference type="NCBI Taxonomy" id="237019"/>
    <lineage>
        <taxon>Bacteria</taxon>
        <taxon>Pseudomonadati</taxon>
        <taxon>Bacteroidota</taxon>
        <taxon>Cytophagia</taxon>
        <taxon>Cytophagales</taxon>
        <taxon>Cyclobacteriaceae</taxon>
        <taxon>Algoriphagus</taxon>
    </lineage>
</organism>
<name>A0A2W7RCD3_9BACT</name>
<feature type="transmembrane region" description="Helical" evidence="9">
    <location>
        <begin position="7"/>
        <end position="25"/>
    </location>
</feature>
<gene>
    <name evidence="10" type="ORF">LV85_03639</name>
</gene>
<dbReference type="RefSeq" id="WP_111322068.1">
    <property type="nucleotide sequence ID" value="NZ_QKZT01000020.1"/>
</dbReference>
<evidence type="ECO:0000256" key="5">
    <source>
        <dbReference type="ARBA" id="ARBA00022692"/>
    </source>
</evidence>
<dbReference type="Proteomes" id="UP000248882">
    <property type="component" value="Unassembled WGS sequence"/>
</dbReference>
<dbReference type="PANTHER" id="PTHR21716">
    <property type="entry name" value="TRANSMEMBRANE PROTEIN"/>
    <property type="match status" value="1"/>
</dbReference>
<comment type="similarity">
    <text evidence="2">Belongs to the autoinducer-2 exporter (AI-2E) (TC 2.A.86) family.</text>
</comment>
<sequence>MKSKEILLILTLIVLGTYFSIVGVIEAAGFLKPFAIAVLLTLICIPLCRKFESWKLSKGLSALVSVLLSLLVFIAFFVIISAQVANISERWPEIKSKAEPKLEEFQQTINEKTGLNIEQQLGMFGANGQASSSTNEGDPDKAKDASQPSQAASSSNQSSPEKIVTKASQEIGTIVMNFFSFLSSAVLTLVYLFFLLLYRNKVKLSILKFFSRENRKEAEEVMKHSIELALNFIVGRFILIVFLAIIYTIGLSISGIENAILISVIAAILSLVPFIGNIIGYALAMIMAVFAGAELGGIIGVSLTFGLAQFVESYILEPYVVGSKVEVNPLVTIVVVILGGSIWGIVGMILSIPIAGIAKIIFDATPSLEPLGYALGEEDVEGADEQNFLSKWGEKLWDKFSKK</sequence>
<evidence type="ECO:0000256" key="9">
    <source>
        <dbReference type="SAM" id="Phobius"/>
    </source>
</evidence>
<keyword evidence="11" id="KW-1185">Reference proteome</keyword>
<feature type="transmembrane region" description="Helical" evidence="9">
    <location>
        <begin position="286"/>
        <end position="310"/>
    </location>
</feature>
<feature type="transmembrane region" description="Helical" evidence="9">
    <location>
        <begin position="259"/>
        <end position="279"/>
    </location>
</feature>
<keyword evidence="4" id="KW-1003">Cell membrane</keyword>
<comment type="caution">
    <text evidence="10">The sequence shown here is derived from an EMBL/GenBank/DDBJ whole genome shotgun (WGS) entry which is preliminary data.</text>
</comment>
<evidence type="ECO:0000256" key="2">
    <source>
        <dbReference type="ARBA" id="ARBA00009773"/>
    </source>
</evidence>
<evidence type="ECO:0000313" key="10">
    <source>
        <dbReference type="EMBL" id="PZX48395.1"/>
    </source>
</evidence>
<feature type="compositionally biased region" description="Low complexity" evidence="8">
    <location>
        <begin position="145"/>
        <end position="160"/>
    </location>
</feature>
<feature type="transmembrane region" description="Helical" evidence="9">
    <location>
        <begin position="330"/>
        <end position="352"/>
    </location>
</feature>
<feature type="transmembrane region" description="Helical" evidence="9">
    <location>
        <begin position="60"/>
        <end position="82"/>
    </location>
</feature>
<protein>
    <submittedName>
        <fullName evidence="10">Putative PurR-regulated permease PerM</fullName>
    </submittedName>
</protein>
<dbReference type="OrthoDB" id="9793390at2"/>
<evidence type="ECO:0000256" key="8">
    <source>
        <dbReference type="SAM" id="MobiDB-lite"/>
    </source>
</evidence>
<evidence type="ECO:0000256" key="7">
    <source>
        <dbReference type="ARBA" id="ARBA00023136"/>
    </source>
</evidence>
<feature type="transmembrane region" description="Helical" evidence="9">
    <location>
        <begin position="228"/>
        <end position="253"/>
    </location>
</feature>
<keyword evidence="5 9" id="KW-0812">Transmembrane</keyword>